<dbReference type="Proteomes" id="UP000295146">
    <property type="component" value="Unassembled WGS sequence"/>
</dbReference>
<dbReference type="PRINTS" id="PR00412">
    <property type="entry name" value="EPOXHYDRLASE"/>
</dbReference>
<dbReference type="PANTHER" id="PTHR46438">
    <property type="entry name" value="ALPHA/BETA-HYDROLASES SUPERFAMILY PROTEIN"/>
    <property type="match status" value="1"/>
</dbReference>
<dbReference type="InterPro" id="IPR000073">
    <property type="entry name" value="AB_hydrolase_1"/>
</dbReference>
<dbReference type="AlphaFoldDB" id="A0A4R8CMS9"/>
<comment type="caution">
    <text evidence="2">The sequence shown here is derived from an EMBL/GenBank/DDBJ whole genome shotgun (WGS) entry which is preliminary data.</text>
</comment>
<dbReference type="PANTHER" id="PTHR46438:SF11">
    <property type="entry name" value="LIPASE-RELATED"/>
    <property type="match status" value="1"/>
</dbReference>
<dbReference type="Gene3D" id="3.40.50.1820">
    <property type="entry name" value="alpha/beta hydrolase"/>
    <property type="match status" value="1"/>
</dbReference>
<feature type="domain" description="AB hydrolase-1" evidence="1">
    <location>
        <begin position="25"/>
        <end position="259"/>
    </location>
</feature>
<dbReference type="Pfam" id="PF12697">
    <property type="entry name" value="Abhydrolase_6"/>
    <property type="match status" value="1"/>
</dbReference>
<dbReference type="OrthoDB" id="27092at2"/>
<evidence type="ECO:0000313" key="2">
    <source>
        <dbReference type="EMBL" id="TDW77402.1"/>
    </source>
</evidence>
<keyword evidence="3" id="KW-1185">Reference proteome</keyword>
<dbReference type="RefSeq" id="WP_134101926.1">
    <property type="nucleotide sequence ID" value="NZ_SODP01000001.1"/>
</dbReference>
<protein>
    <submittedName>
        <fullName evidence="2">Pimeloyl-ACP methyl ester carboxylesterase</fullName>
    </submittedName>
</protein>
<accession>A0A4R8CMS9</accession>
<organism evidence="2 3">
    <name type="scientific">Kribbella pratensis</name>
    <dbReference type="NCBI Taxonomy" id="2512112"/>
    <lineage>
        <taxon>Bacteria</taxon>
        <taxon>Bacillati</taxon>
        <taxon>Actinomycetota</taxon>
        <taxon>Actinomycetes</taxon>
        <taxon>Propionibacteriales</taxon>
        <taxon>Kribbellaceae</taxon>
        <taxon>Kribbella</taxon>
    </lineage>
</organism>
<dbReference type="SUPFAM" id="SSF53474">
    <property type="entry name" value="alpha/beta-Hydrolases"/>
    <property type="match status" value="1"/>
</dbReference>
<evidence type="ECO:0000259" key="1">
    <source>
        <dbReference type="Pfam" id="PF12697"/>
    </source>
</evidence>
<sequence length="266" mass="28141">MSENSVEHSQGVHVVHSGSQQAAPLLLIHGSGASGACWAPMVPALAERHHVVTIDLPGLGHSAPVTSYDIPAQAGRVAAMIDALGLGPLTVVGHSSGGYVATSLAEQRPDLVTSMVLLSTGPRLEALLPQPAIIRALSGPPLGRLTWALRSDKLIRKGISATCAVHLDIPDELIADLRGLPYRDFVDVLRCNGEYISERGVPERLAELDLPLLVVFGAADPRWDPASANDYAVVRDARIEMLPGIGHVTPLEAPELTVKLVLEFTA</sequence>
<dbReference type="InterPro" id="IPR029058">
    <property type="entry name" value="AB_hydrolase_fold"/>
</dbReference>
<dbReference type="GO" id="GO:0003824">
    <property type="term" value="F:catalytic activity"/>
    <property type="evidence" value="ECO:0007669"/>
    <property type="project" value="InterPro"/>
</dbReference>
<proteinExistence type="predicted"/>
<dbReference type="PRINTS" id="PR00111">
    <property type="entry name" value="ABHYDROLASE"/>
</dbReference>
<evidence type="ECO:0000313" key="3">
    <source>
        <dbReference type="Proteomes" id="UP000295146"/>
    </source>
</evidence>
<name>A0A4R8CMS9_9ACTN</name>
<reference evidence="2 3" key="1">
    <citation type="submission" date="2019-03" db="EMBL/GenBank/DDBJ databases">
        <title>Genomic Encyclopedia of Type Strains, Phase III (KMG-III): the genomes of soil and plant-associated and newly described type strains.</title>
        <authorList>
            <person name="Whitman W."/>
        </authorList>
    </citation>
    <scope>NUCLEOTIDE SEQUENCE [LARGE SCALE GENOMIC DNA]</scope>
    <source>
        <strain evidence="2 3">VKM Ac-2573</strain>
    </source>
</reference>
<dbReference type="InterPro" id="IPR000639">
    <property type="entry name" value="Epox_hydrolase-like"/>
</dbReference>
<gene>
    <name evidence="2" type="ORF">EV653_2570</name>
</gene>
<dbReference type="EMBL" id="SODP01000001">
    <property type="protein sequence ID" value="TDW77402.1"/>
    <property type="molecule type" value="Genomic_DNA"/>
</dbReference>